<keyword evidence="1" id="KW-0812">Transmembrane</keyword>
<dbReference type="Pfam" id="PF00501">
    <property type="entry name" value="AMP-binding"/>
    <property type="match status" value="1"/>
</dbReference>
<evidence type="ECO:0000256" key="1">
    <source>
        <dbReference type="SAM" id="Phobius"/>
    </source>
</evidence>
<dbReference type="InterPro" id="IPR050237">
    <property type="entry name" value="ATP-dep_AMP-bd_enzyme"/>
</dbReference>
<keyword evidence="1" id="KW-1133">Transmembrane helix</keyword>
<dbReference type="PANTHER" id="PTHR43767:SF1">
    <property type="entry name" value="NONRIBOSOMAL PEPTIDE SYNTHASE PES1 (EUROFUNG)-RELATED"/>
    <property type="match status" value="1"/>
</dbReference>
<dbReference type="AlphaFoldDB" id="A0A382UJY1"/>
<keyword evidence="1" id="KW-0472">Membrane</keyword>
<protein>
    <recommendedName>
        <fullName evidence="2">AMP-dependent synthetase/ligase domain-containing protein</fullName>
    </recommendedName>
</protein>
<dbReference type="PROSITE" id="PS00455">
    <property type="entry name" value="AMP_BINDING"/>
    <property type="match status" value="1"/>
</dbReference>
<proteinExistence type="predicted"/>
<name>A0A382UJY1_9ZZZZ</name>
<feature type="non-terminal residue" evidence="3">
    <location>
        <position position="261"/>
    </location>
</feature>
<evidence type="ECO:0000259" key="2">
    <source>
        <dbReference type="Pfam" id="PF00501"/>
    </source>
</evidence>
<feature type="transmembrane region" description="Helical" evidence="1">
    <location>
        <begin position="63"/>
        <end position="82"/>
    </location>
</feature>
<dbReference type="Gene3D" id="3.40.50.980">
    <property type="match status" value="2"/>
</dbReference>
<dbReference type="PANTHER" id="PTHR43767">
    <property type="entry name" value="LONG-CHAIN-FATTY-ACID--COA LIGASE"/>
    <property type="match status" value="1"/>
</dbReference>
<reference evidence="3" key="1">
    <citation type="submission" date="2018-05" db="EMBL/GenBank/DDBJ databases">
        <authorList>
            <person name="Lanie J.A."/>
            <person name="Ng W.-L."/>
            <person name="Kazmierczak K.M."/>
            <person name="Andrzejewski T.M."/>
            <person name="Davidsen T.M."/>
            <person name="Wayne K.J."/>
            <person name="Tettelin H."/>
            <person name="Glass J.I."/>
            <person name="Rusch D."/>
            <person name="Podicherti R."/>
            <person name="Tsui H.-C.T."/>
            <person name="Winkler M.E."/>
        </authorList>
    </citation>
    <scope>NUCLEOTIDE SEQUENCE</scope>
</reference>
<dbReference type="InterPro" id="IPR000873">
    <property type="entry name" value="AMP-dep_synth/lig_dom"/>
</dbReference>
<feature type="domain" description="AMP-dependent synthetase/ligase" evidence="2">
    <location>
        <begin position="9"/>
        <end position="260"/>
    </location>
</feature>
<dbReference type="SUPFAM" id="SSF56801">
    <property type="entry name" value="Acetyl-CoA synthetase-like"/>
    <property type="match status" value="1"/>
</dbReference>
<accession>A0A382UJY1</accession>
<gene>
    <name evidence="3" type="ORF">METZ01_LOCUS387450</name>
</gene>
<evidence type="ECO:0000313" key="3">
    <source>
        <dbReference type="EMBL" id="SVD34596.1"/>
    </source>
</evidence>
<organism evidence="3">
    <name type="scientific">marine metagenome</name>
    <dbReference type="NCBI Taxonomy" id="408172"/>
    <lineage>
        <taxon>unclassified sequences</taxon>
        <taxon>metagenomes</taxon>
        <taxon>ecological metagenomes</taxon>
    </lineage>
</organism>
<sequence length="261" mass="27712">MAQLWAGSTAHSDAEYLVYEDERITYTEAHATVDALVAHLASMGVGHGDRVALAMRNYPEWVMSYWATISLGAAVVGMNAWWTGPEMEFGLSDSAPKVLICDAERLERVAPHLDALRADKTLHVVAVRAPQVLLSDDAVHWDDALAAATDLSPVPAVEIGPEDDLCVFYTSGTTGHPKGAVLTHRGAVSNLLNLAFWQLMAGSAEAKAVAAGEPPPGSDKVTGESTPGAVLAVPLFHVTGCNCCLHPITAVGGKLILMHRW</sequence>
<dbReference type="EMBL" id="UINC01144837">
    <property type="protein sequence ID" value="SVD34596.1"/>
    <property type="molecule type" value="Genomic_DNA"/>
</dbReference>
<dbReference type="InterPro" id="IPR020845">
    <property type="entry name" value="AMP-binding_CS"/>
</dbReference>